<reference evidence="1" key="1">
    <citation type="submission" date="2014-11" db="EMBL/GenBank/DDBJ databases">
        <authorList>
            <person name="Amaro Gonzalez C."/>
        </authorList>
    </citation>
    <scope>NUCLEOTIDE SEQUENCE</scope>
</reference>
<accession>A0A0E9PT75</accession>
<dbReference type="AlphaFoldDB" id="A0A0E9PT75"/>
<protein>
    <submittedName>
        <fullName evidence="1">Uncharacterized protein</fullName>
    </submittedName>
</protein>
<name>A0A0E9PT75_ANGAN</name>
<dbReference type="EMBL" id="GBXM01101703">
    <property type="protein sequence ID" value="JAH06874.1"/>
    <property type="molecule type" value="Transcribed_RNA"/>
</dbReference>
<organism evidence="1">
    <name type="scientific">Anguilla anguilla</name>
    <name type="common">European freshwater eel</name>
    <name type="synonym">Muraena anguilla</name>
    <dbReference type="NCBI Taxonomy" id="7936"/>
    <lineage>
        <taxon>Eukaryota</taxon>
        <taxon>Metazoa</taxon>
        <taxon>Chordata</taxon>
        <taxon>Craniata</taxon>
        <taxon>Vertebrata</taxon>
        <taxon>Euteleostomi</taxon>
        <taxon>Actinopterygii</taxon>
        <taxon>Neopterygii</taxon>
        <taxon>Teleostei</taxon>
        <taxon>Anguilliformes</taxon>
        <taxon>Anguillidae</taxon>
        <taxon>Anguilla</taxon>
    </lineage>
</organism>
<proteinExistence type="predicted"/>
<dbReference type="EMBL" id="GBXM01101509">
    <property type="protein sequence ID" value="JAH07068.1"/>
    <property type="molecule type" value="Transcribed_RNA"/>
</dbReference>
<evidence type="ECO:0000313" key="1">
    <source>
        <dbReference type="EMBL" id="JAH07068.1"/>
    </source>
</evidence>
<reference evidence="1" key="2">
    <citation type="journal article" date="2015" name="Fish Shellfish Immunol.">
        <title>Early steps in the European eel (Anguilla anguilla)-Vibrio vulnificus interaction in the gills: Role of the RtxA13 toxin.</title>
        <authorList>
            <person name="Callol A."/>
            <person name="Pajuelo D."/>
            <person name="Ebbesson L."/>
            <person name="Teles M."/>
            <person name="MacKenzie S."/>
            <person name="Amaro C."/>
        </authorList>
    </citation>
    <scope>NUCLEOTIDE SEQUENCE</scope>
</reference>
<sequence>MFSACEQIHRKSLVTVEDDMSVSATAYTVISTEGV</sequence>